<dbReference type="Proteomes" id="UP000642070">
    <property type="component" value="Unassembled WGS sequence"/>
</dbReference>
<evidence type="ECO:0000313" key="4">
    <source>
        <dbReference type="Proteomes" id="UP000642070"/>
    </source>
</evidence>
<keyword evidence="4" id="KW-1185">Reference proteome</keyword>
<feature type="compositionally biased region" description="Basic and acidic residues" evidence="1">
    <location>
        <begin position="227"/>
        <end position="240"/>
    </location>
</feature>
<feature type="region of interest" description="Disordered" evidence="1">
    <location>
        <begin position="223"/>
        <end position="253"/>
    </location>
</feature>
<keyword evidence="2" id="KW-0472">Membrane</keyword>
<keyword evidence="2" id="KW-1133">Transmembrane helix</keyword>
<keyword evidence="2" id="KW-0812">Transmembrane</keyword>
<feature type="transmembrane region" description="Helical" evidence="2">
    <location>
        <begin position="410"/>
        <end position="431"/>
    </location>
</feature>
<dbReference type="EMBL" id="BMPI01000003">
    <property type="protein sequence ID" value="GGM08783.1"/>
    <property type="molecule type" value="Genomic_DNA"/>
</dbReference>
<dbReference type="GO" id="GO:0005886">
    <property type="term" value="C:plasma membrane"/>
    <property type="evidence" value="ECO:0007669"/>
    <property type="project" value="UniProtKB-SubCell"/>
</dbReference>
<dbReference type="RefSeq" id="WP_190248240.1">
    <property type="nucleotide sequence ID" value="NZ_BMPI01000003.1"/>
</dbReference>
<feature type="transmembrane region" description="Helical" evidence="2">
    <location>
        <begin position="466"/>
        <end position="487"/>
    </location>
</feature>
<dbReference type="GO" id="GO:0140359">
    <property type="term" value="F:ABC-type transporter activity"/>
    <property type="evidence" value="ECO:0007669"/>
    <property type="project" value="InterPro"/>
</dbReference>
<feature type="transmembrane region" description="Helical" evidence="2">
    <location>
        <begin position="20"/>
        <end position="41"/>
    </location>
</feature>
<accession>A0A917T311</accession>
<name>A0A917T311_9ACTN</name>
<evidence type="ECO:0000256" key="2">
    <source>
        <dbReference type="SAM" id="Phobius"/>
    </source>
</evidence>
<feature type="transmembrane region" description="Helical" evidence="2">
    <location>
        <begin position="285"/>
        <end position="307"/>
    </location>
</feature>
<gene>
    <name evidence="3" type="ORF">GCM10007977_007360</name>
</gene>
<comment type="caution">
    <text evidence="3">The sequence shown here is derived from an EMBL/GenBank/DDBJ whole genome shotgun (WGS) entry which is preliminary data.</text>
</comment>
<protein>
    <recommendedName>
        <fullName evidence="5">DUF1349 domain-containing protein</fullName>
    </recommendedName>
</protein>
<dbReference type="AlphaFoldDB" id="A0A917T311"/>
<feature type="transmembrane region" description="Helical" evidence="2">
    <location>
        <begin position="328"/>
        <end position="358"/>
    </location>
</feature>
<dbReference type="Gene3D" id="2.60.120.200">
    <property type="match status" value="1"/>
</dbReference>
<evidence type="ECO:0000256" key="1">
    <source>
        <dbReference type="SAM" id="MobiDB-lite"/>
    </source>
</evidence>
<organism evidence="3 4">
    <name type="scientific">Dactylosporangium sucinum</name>
    <dbReference type="NCBI Taxonomy" id="1424081"/>
    <lineage>
        <taxon>Bacteria</taxon>
        <taxon>Bacillati</taxon>
        <taxon>Actinomycetota</taxon>
        <taxon>Actinomycetes</taxon>
        <taxon>Micromonosporales</taxon>
        <taxon>Micromonosporaceae</taxon>
        <taxon>Dactylosporangium</taxon>
    </lineage>
</organism>
<reference evidence="3" key="1">
    <citation type="journal article" date="2014" name="Int. J. Syst. Evol. Microbiol.">
        <title>Complete genome sequence of Corynebacterium casei LMG S-19264T (=DSM 44701T), isolated from a smear-ripened cheese.</title>
        <authorList>
            <consortium name="US DOE Joint Genome Institute (JGI-PGF)"/>
            <person name="Walter F."/>
            <person name="Albersmeier A."/>
            <person name="Kalinowski J."/>
            <person name="Ruckert C."/>
        </authorList>
    </citation>
    <scope>NUCLEOTIDE SEQUENCE</scope>
    <source>
        <strain evidence="3">JCM 19831</strain>
    </source>
</reference>
<feature type="transmembrane region" description="Helical" evidence="2">
    <location>
        <begin position="378"/>
        <end position="403"/>
    </location>
</feature>
<sequence>MRGDGFGATLRAEWTKLRTVRRWTLTLLCSGILIVVIGLLVSSSSGSDVNQHPDFVVGPDGQPVVDEFQFAHQTLSGDGTITARVAAQEDSGTDASAGLIIKDGLTSGSRYVALRVTKKGVHLEADYATGIRGSSRTAPVWLRLTRQGPVVTGYESADGSSWTKVGQVTAAKLPRDVEIGMFANSAPKVVVKRSAGSTSVGQEGTRSTASFDNVHLDAAGAGAWDDDAVHRPEGEPKDLGGNRGQAGERPPGVKAAGVVERDGTFAITGGGEIGPNPPDDDVVSIALFGVLPGLMALAAVGVLFVTSEYRKGMIRATFAANPRRGRTLAAKAIVIGAAAFVMTLVGGAGALLAAQPVLQDRGFAPPAYPEYSLTDPPVLRALLLTALFVAILTVFATALGAVLRHSATAITTVVVLIVVPVILSSILPLSMGRWVMQLTPAGGLATWRAKPPTTTLADPWSMIGPAAGLTVVSVYAVVTLAVAWWLLRRRDA</sequence>
<evidence type="ECO:0000313" key="3">
    <source>
        <dbReference type="EMBL" id="GGM08783.1"/>
    </source>
</evidence>
<dbReference type="Pfam" id="PF12679">
    <property type="entry name" value="ABC2_membrane_2"/>
    <property type="match status" value="1"/>
</dbReference>
<proteinExistence type="predicted"/>
<reference evidence="3" key="2">
    <citation type="submission" date="2020-09" db="EMBL/GenBank/DDBJ databases">
        <authorList>
            <person name="Sun Q."/>
            <person name="Ohkuma M."/>
        </authorList>
    </citation>
    <scope>NUCLEOTIDE SEQUENCE</scope>
    <source>
        <strain evidence="3">JCM 19831</strain>
    </source>
</reference>
<evidence type="ECO:0008006" key="5">
    <source>
        <dbReference type="Google" id="ProtNLM"/>
    </source>
</evidence>